<organism evidence="3 4">
    <name type="scientific">Pocillopora meandrina</name>
    <dbReference type="NCBI Taxonomy" id="46732"/>
    <lineage>
        <taxon>Eukaryota</taxon>
        <taxon>Metazoa</taxon>
        <taxon>Cnidaria</taxon>
        <taxon>Anthozoa</taxon>
        <taxon>Hexacorallia</taxon>
        <taxon>Scleractinia</taxon>
        <taxon>Astrocoeniina</taxon>
        <taxon>Pocilloporidae</taxon>
        <taxon>Pocillopora</taxon>
    </lineage>
</organism>
<keyword evidence="2" id="KW-0732">Signal</keyword>
<feature type="signal peptide" evidence="2">
    <location>
        <begin position="1"/>
        <end position="21"/>
    </location>
</feature>
<dbReference type="EMBL" id="CALNXJ010000012">
    <property type="protein sequence ID" value="CAH3110322.1"/>
    <property type="molecule type" value="Genomic_DNA"/>
</dbReference>
<protein>
    <submittedName>
        <fullName evidence="3">Uncharacterized protein</fullName>
    </submittedName>
</protein>
<proteinExistence type="predicted"/>
<feature type="compositionally biased region" description="Basic residues" evidence="1">
    <location>
        <begin position="92"/>
        <end position="101"/>
    </location>
</feature>
<name>A0AAU9WAN0_9CNID</name>
<dbReference type="AlphaFoldDB" id="A0AAU9WAN0"/>
<keyword evidence="4" id="KW-1185">Reference proteome</keyword>
<dbReference type="Proteomes" id="UP001159428">
    <property type="component" value="Unassembled WGS sequence"/>
</dbReference>
<feature type="region of interest" description="Disordered" evidence="1">
    <location>
        <begin position="86"/>
        <end position="118"/>
    </location>
</feature>
<evidence type="ECO:0000313" key="3">
    <source>
        <dbReference type="EMBL" id="CAH3110322.1"/>
    </source>
</evidence>
<reference evidence="3 4" key="1">
    <citation type="submission" date="2022-05" db="EMBL/GenBank/DDBJ databases">
        <authorList>
            <consortium name="Genoscope - CEA"/>
            <person name="William W."/>
        </authorList>
    </citation>
    <scope>NUCLEOTIDE SEQUENCE [LARGE SCALE GENOMIC DNA]</scope>
</reference>
<evidence type="ECO:0000256" key="2">
    <source>
        <dbReference type="SAM" id="SignalP"/>
    </source>
</evidence>
<evidence type="ECO:0000313" key="4">
    <source>
        <dbReference type="Proteomes" id="UP001159428"/>
    </source>
</evidence>
<sequence>MKPAVLFGFCLVVALVVESFGEENDYRMRKCKKKCKVGECCRIVWYWYECFQQRGLGQPCRKKPPAYLCHHGCRDGLVCKRVGRPTPAGERHPHHRRRFKCVRPPPPTEEPGSGDLYM</sequence>
<accession>A0AAU9WAN0</accession>
<feature type="chain" id="PRO_5043672991" evidence="2">
    <location>
        <begin position="22"/>
        <end position="118"/>
    </location>
</feature>
<comment type="caution">
    <text evidence="3">The sequence shown here is derived from an EMBL/GenBank/DDBJ whole genome shotgun (WGS) entry which is preliminary data.</text>
</comment>
<evidence type="ECO:0000256" key="1">
    <source>
        <dbReference type="SAM" id="MobiDB-lite"/>
    </source>
</evidence>
<gene>
    <name evidence="3" type="ORF">PMEA_00003608</name>
</gene>